<dbReference type="GO" id="GO:0016787">
    <property type="term" value="F:hydrolase activity"/>
    <property type="evidence" value="ECO:0007669"/>
    <property type="project" value="UniProtKB-KW"/>
</dbReference>
<sequence length="120" mass="13945">MESAQQLLLKKLSNESSINEIQSYIKEIMKMRGFNKEKSSDKILLLVEEVGELAKAIRKNERKLGIDKTKEYNYSSIESEIADVFIVLLSICDILNIDLFKAFLDKEEENIKRTWSINKN</sequence>
<dbReference type="Gene3D" id="1.10.287.1080">
    <property type="entry name" value="MazG-like"/>
    <property type="match status" value="1"/>
</dbReference>
<proteinExistence type="predicted"/>
<dbReference type="EMBL" id="ADVK01000047">
    <property type="protein sequence ID" value="EFG94767.1"/>
    <property type="molecule type" value="Genomic_DNA"/>
</dbReference>
<comment type="caution">
    <text evidence="2">The sequence shown here is derived from an EMBL/GenBank/DDBJ whole genome shotgun (WGS) entry which is preliminary data.</text>
</comment>
<accession>D5REJ0</accession>
<dbReference type="PANTHER" id="PTHR42702">
    <property type="entry name" value="NUCLEOTIDE PYROPHOSPHOHYDROLASE"/>
    <property type="match status" value="1"/>
</dbReference>
<feature type="domain" description="NTP pyrophosphohydrolase MazG-like" evidence="1">
    <location>
        <begin position="43"/>
        <end position="103"/>
    </location>
</feature>
<dbReference type="PIRSF" id="PIRSF036521">
    <property type="entry name" value="UCP036521_pph"/>
    <property type="match status" value="1"/>
</dbReference>
<dbReference type="AlphaFoldDB" id="D5REJ0"/>
<dbReference type="Proteomes" id="UP000003643">
    <property type="component" value="Unassembled WGS sequence"/>
</dbReference>
<reference evidence="2 3" key="1">
    <citation type="submission" date="2010-04" db="EMBL/GenBank/DDBJ databases">
        <authorList>
            <person name="Qin X."/>
            <person name="Bachman B."/>
            <person name="Battles P."/>
            <person name="Bell A."/>
            <person name="Bess C."/>
            <person name="Bickham C."/>
            <person name="Chaboub L."/>
            <person name="Chen D."/>
            <person name="Coyle M."/>
            <person name="Deiros D.R."/>
            <person name="Dinh H."/>
            <person name="Forbes L."/>
            <person name="Fowler G."/>
            <person name="Francisco L."/>
            <person name="Fu Q."/>
            <person name="Gubbala S."/>
            <person name="Hale W."/>
            <person name="Han Y."/>
            <person name="Hemphill L."/>
            <person name="Highlander S.K."/>
            <person name="Hirani K."/>
            <person name="Hogues M."/>
            <person name="Jackson L."/>
            <person name="Jakkamsetti A."/>
            <person name="Javaid M."/>
            <person name="Jiang H."/>
            <person name="Korchina V."/>
            <person name="Kovar C."/>
            <person name="Lara F."/>
            <person name="Lee S."/>
            <person name="Mata R."/>
            <person name="Mathew T."/>
            <person name="Moen C."/>
            <person name="Morales K."/>
            <person name="Munidasa M."/>
            <person name="Nazareth L."/>
            <person name="Ngo R."/>
            <person name="Nguyen L."/>
            <person name="Okwuonu G."/>
            <person name="Ongeri F."/>
            <person name="Patil S."/>
            <person name="Petrosino J."/>
            <person name="Pham C."/>
            <person name="Pham P."/>
            <person name="Pu L.-L."/>
            <person name="Puazo M."/>
            <person name="Raj R."/>
            <person name="Reid J."/>
            <person name="Rouhana J."/>
            <person name="Saada N."/>
            <person name="Shang Y."/>
            <person name="Simmons D."/>
            <person name="Thornton R."/>
            <person name="Warren J."/>
            <person name="Weissenberger G."/>
            <person name="Zhang J."/>
            <person name="Zhang L."/>
            <person name="Zhou C."/>
            <person name="Zhu D."/>
            <person name="Muzny D."/>
            <person name="Worley K."/>
            <person name="Gibbs R."/>
        </authorList>
    </citation>
    <scope>NUCLEOTIDE SEQUENCE [LARGE SCALE GENOMIC DNA]</scope>
    <source>
        <strain evidence="3">ATCC 23726 / VPI 4351</strain>
    </source>
</reference>
<name>D5REJ0_FUSN2</name>
<gene>
    <name evidence="2" type="ORF">HMPREF0397_1625</name>
</gene>
<dbReference type="InterPro" id="IPR004518">
    <property type="entry name" value="MazG-like_dom"/>
</dbReference>
<dbReference type="PANTHER" id="PTHR42702:SF1">
    <property type="entry name" value="REGULATORY PROTEIN FOR BETA-LACTAMASE"/>
    <property type="match status" value="1"/>
</dbReference>
<protein>
    <submittedName>
        <fullName evidence="2">MazG nucleotide pyrophosphohydrolase domain protein</fullName>
    </submittedName>
</protein>
<evidence type="ECO:0000313" key="3">
    <source>
        <dbReference type="Proteomes" id="UP000003643"/>
    </source>
</evidence>
<dbReference type="Pfam" id="PF03819">
    <property type="entry name" value="MazG"/>
    <property type="match status" value="1"/>
</dbReference>
<keyword evidence="2" id="KW-0378">Hydrolase</keyword>
<organism evidence="2 3">
    <name type="scientific">Fusobacterium nucleatum subsp. nucleatum (strain ATCC 23726 / VPI 4351)</name>
    <dbReference type="NCBI Taxonomy" id="525283"/>
    <lineage>
        <taxon>Bacteria</taxon>
        <taxon>Fusobacteriati</taxon>
        <taxon>Fusobacteriota</taxon>
        <taxon>Fusobacteriia</taxon>
        <taxon>Fusobacteriales</taxon>
        <taxon>Fusobacteriaceae</taxon>
        <taxon>Fusobacterium</taxon>
    </lineage>
</organism>
<dbReference type="CDD" id="cd11535">
    <property type="entry name" value="NTP-PPase_SsMazG"/>
    <property type="match status" value="1"/>
</dbReference>
<evidence type="ECO:0000259" key="1">
    <source>
        <dbReference type="Pfam" id="PF03819"/>
    </source>
</evidence>
<dbReference type="SUPFAM" id="SSF101386">
    <property type="entry name" value="all-alpha NTP pyrophosphatases"/>
    <property type="match status" value="1"/>
</dbReference>
<dbReference type="RefSeq" id="WP_005903774.1">
    <property type="nucleotide sequence ID" value="NZ_ADVK01000047.1"/>
</dbReference>
<evidence type="ECO:0000313" key="2">
    <source>
        <dbReference type="EMBL" id="EFG94767.1"/>
    </source>
</evidence>
<dbReference type="InterPro" id="IPR011411">
    <property type="entry name" value="MazG-related_YvdC"/>
</dbReference>